<comment type="caution">
    <text evidence="3">The sequence shown here is derived from an EMBL/GenBank/DDBJ whole genome shotgun (WGS) entry which is preliminary data.</text>
</comment>
<feature type="domain" description="PAC" evidence="2">
    <location>
        <begin position="568"/>
        <end position="618"/>
    </location>
</feature>
<dbReference type="EMBL" id="DSTU01000007">
    <property type="protein sequence ID" value="HFJ54178.1"/>
    <property type="molecule type" value="Genomic_DNA"/>
</dbReference>
<dbReference type="InterPro" id="IPR000014">
    <property type="entry name" value="PAS"/>
</dbReference>
<evidence type="ECO:0000313" key="4">
    <source>
        <dbReference type="EMBL" id="HFJ54178.1"/>
    </source>
</evidence>
<dbReference type="InterPro" id="IPR052155">
    <property type="entry name" value="Biofilm_reg_signaling"/>
</dbReference>
<dbReference type="InterPro" id="IPR013767">
    <property type="entry name" value="PAS_fold"/>
</dbReference>
<dbReference type="SMART" id="SM00086">
    <property type="entry name" value="PAC"/>
    <property type="match status" value="6"/>
</dbReference>
<evidence type="ECO:0000313" key="3">
    <source>
        <dbReference type="EMBL" id="HEA87152.1"/>
    </source>
</evidence>
<dbReference type="Pfam" id="PF00989">
    <property type="entry name" value="PAS"/>
    <property type="match status" value="2"/>
</dbReference>
<gene>
    <name evidence="3" type="ORF">ENP94_03985</name>
    <name evidence="4" type="ORF">ENS16_05760</name>
</gene>
<evidence type="ECO:0000259" key="1">
    <source>
        <dbReference type="PROSITE" id="PS50112"/>
    </source>
</evidence>
<dbReference type="CDD" id="cd00130">
    <property type="entry name" value="PAS"/>
    <property type="match status" value="5"/>
</dbReference>
<organism evidence="3">
    <name type="scientific">candidate division WOR-3 bacterium</name>
    <dbReference type="NCBI Taxonomy" id="2052148"/>
    <lineage>
        <taxon>Bacteria</taxon>
        <taxon>Bacteria division WOR-3</taxon>
    </lineage>
</organism>
<name>A0A7C1NBJ2_UNCW3</name>
<feature type="domain" description="PAS" evidence="1">
    <location>
        <begin position="494"/>
        <end position="564"/>
    </location>
</feature>
<dbReference type="GO" id="GO:0006355">
    <property type="term" value="P:regulation of DNA-templated transcription"/>
    <property type="evidence" value="ECO:0007669"/>
    <property type="project" value="InterPro"/>
</dbReference>
<dbReference type="SUPFAM" id="SSF55785">
    <property type="entry name" value="PYP-like sensor domain (PAS domain)"/>
    <property type="match status" value="6"/>
</dbReference>
<feature type="domain" description="PAS" evidence="1">
    <location>
        <begin position="253"/>
        <end position="322"/>
    </location>
</feature>
<feature type="domain" description="PAC" evidence="2">
    <location>
        <begin position="325"/>
        <end position="375"/>
    </location>
</feature>
<dbReference type="InterPro" id="IPR001610">
    <property type="entry name" value="PAC"/>
</dbReference>
<reference evidence="3" key="1">
    <citation type="journal article" date="2020" name="mSystems">
        <title>Genome- and Community-Level Interaction Insights into Carbon Utilization and Element Cycling Functions of Hydrothermarchaeota in Hydrothermal Sediment.</title>
        <authorList>
            <person name="Zhou Z."/>
            <person name="Liu Y."/>
            <person name="Xu W."/>
            <person name="Pan J."/>
            <person name="Luo Z.H."/>
            <person name="Li M."/>
        </authorList>
    </citation>
    <scope>NUCLEOTIDE SEQUENCE [LARGE SCALE GENOMIC DNA]</scope>
    <source>
        <strain evidence="3">SpSt-265</strain>
        <strain evidence="4">SpSt-465</strain>
    </source>
</reference>
<dbReference type="Pfam" id="PF08448">
    <property type="entry name" value="PAS_4"/>
    <property type="match status" value="3"/>
</dbReference>
<feature type="domain" description="PAS" evidence="1">
    <location>
        <begin position="634"/>
        <end position="688"/>
    </location>
</feature>
<dbReference type="PROSITE" id="PS50112">
    <property type="entry name" value="PAS"/>
    <property type="match status" value="5"/>
</dbReference>
<evidence type="ECO:0000259" key="2">
    <source>
        <dbReference type="PROSITE" id="PS50113"/>
    </source>
</evidence>
<dbReference type="SMART" id="SM00091">
    <property type="entry name" value="PAS"/>
    <property type="match status" value="6"/>
</dbReference>
<dbReference type="PANTHER" id="PTHR44757">
    <property type="entry name" value="DIGUANYLATE CYCLASE DGCP"/>
    <property type="match status" value="1"/>
</dbReference>
<dbReference type="InterPro" id="IPR013656">
    <property type="entry name" value="PAS_4"/>
</dbReference>
<dbReference type="NCBIfam" id="TIGR00229">
    <property type="entry name" value="sensory_box"/>
    <property type="match status" value="5"/>
</dbReference>
<dbReference type="AlphaFoldDB" id="A0A7C1NBJ2"/>
<feature type="domain" description="PAS" evidence="1">
    <location>
        <begin position="25"/>
        <end position="54"/>
    </location>
</feature>
<proteinExistence type="predicted"/>
<protein>
    <submittedName>
        <fullName evidence="3">PAS domain S-box protein</fullName>
    </submittedName>
</protein>
<dbReference type="PANTHER" id="PTHR44757:SF2">
    <property type="entry name" value="BIOFILM ARCHITECTURE MAINTENANCE PROTEIN MBAA"/>
    <property type="match status" value="1"/>
</dbReference>
<dbReference type="Gene3D" id="3.30.450.20">
    <property type="entry name" value="PAS domain"/>
    <property type="match status" value="6"/>
</dbReference>
<sequence length="735" mass="82683">MPERKKKRSRGLVFKNISIQPGDIIITLDLAGRIVEVNEETHQTLGLSREELLGMPWSGLFPDSGLNIRTVLAGRDFANGFEFIRKDGRRMSLYFFATVGLDESGTPAGIVCIGRDVTPFWQPTEKALQAERKYQTVLRLSTDAIIVVSTRGEILEANNAAGQLTGLPVERLLNQLVDQFVLPEERRSLALFGRRLLRKGRGETAIRIHDQQGQEKILSVRAEVLPDSTEQKIYALCRDITAEHQLRAEISRSESLVAQLFDAESAAIFLEKMDGTVVRVNRSATRLLSLPASEITGRRLRDIVPQDVAAVLPQMRAAILEKRAFQAEIATRRRDGRPLWLLLSNALVELEEETLILTIARDITEEKQAMLELRENEARLRLLLNQIPALIWTTDTRLICTSAIGSGIRGLPARPGTLVGEKITTLLNIKPEVELQLQRALAGESVQFEFIQGEHFYRARVEPLRGLDGELLGTVGLAHDVTDYRTIEHRLKESLNNYQTLIDIAPITIAVHQQGRIVMINRTGARMLGYDDPAELVGKSVMEFVHPDDWPAAVNRIRTALEKGTSNPPIRERLRRRDGSYILAEVRNAPLSWQGQPAVMVVAQDLSEREKLSRQVQEVLSHTRAILEYSPHGIAAEHEGRIVYANPKFAELFGYELNEVIGKPVVELVAEPERERISGYLQARKEGKPAPNEYQFDGLMRNGTIRRLQIKVSTYRINEQLIVLGFVFPADKRPV</sequence>
<dbReference type="EMBL" id="DSLG01000004">
    <property type="protein sequence ID" value="HEA87152.1"/>
    <property type="molecule type" value="Genomic_DNA"/>
</dbReference>
<dbReference type="InterPro" id="IPR000700">
    <property type="entry name" value="PAS-assoc_C"/>
</dbReference>
<dbReference type="InterPro" id="IPR035965">
    <property type="entry name" value="PAS-like_dom_sf"/>
</dbReference>
<feature type="domain" description="PAC" evidence="2">
    <location>
        <begin position="431"/>
        <end position="493"/>
    </location>
</feature>
<dbReference type="PROSITE" id="PS50113">
    <property type="entry name" value="PAC"/>
    <property type="match status" value="3"/>
</dbReference>
<dbReference type="Pfam" id="PF13426">
    <property type="entry name" value="PAS_9"/>
    <property type="match status" value="1"/>
</dbReference>
<accession>A0A7C1NBJ2</accession>
<feature type="domain" description="PAS" evidence="1">
    <location>
        <begin position="130"/>
        <end position="200"/>
    </location>
</feature>